<gene>
    <name evidence="5" type="ORF">SCF082_LOCUS8316</name>
</gene>
<dbReference type="Gene3D" id="1.50.40.10">
    <property type="entry name" value="Mitochondrial carrier domain"/>
    <property type="match status" value="1"/>
</dbReference>
<keyword evidence="2" id="KW-0812">Transmembrane</keyword>
<dbReference type="Pfam" id="PF13475">
    <property type="entry name" value="DUF4116"/>
    <property type="match status" value="1"/>
</dbReference>
<sequence length="714" mass="76562">MAGAPQTASASMARYVAVNGAAGELCQIQVEEGWTTWNLKEAISQARGLEPLEQRLICGLRELKDTEALELLASEHPEVTLVRRSEQQVKWLRIAEEDWSELLNEAAEAWEDKSVVLAAVSSCGWALRYASEELKNDQDVALAAVQQNGLALQQLGVEETTVARLALPVWQTMLAGGLACVAHRAVAGSVEDLLKRGGVRQVLAKNLLKFSGGFPFGALCCSLYVNFLHRSGEVNCLERLSCASAAVTLASVATYPLHTEKMPSVSKGAPFSPSSALVAVRQHGWKALRSANPVAAAELCTIDLARQIGQSCGAPSSYGLLFASGCAAGCFTQSVVHAHSALTQRSDTNRRERFQAFCRAAGPSFLKHAPAVGVNSLVRVGLEVIEIVSKSNLASGSFTPTLVGSWMDRMLSLLLAAGLGSGVALALVQLQAKRRKGRRTRVALVDNGSLKPEATKSLRRLASSLSKRSQLQVEAVSARFADRIKAEHLDGRKGEVLEGWLKRVSEEDPAAQVRLLPLLIGPSDTLTKSMPTAARAHSGLEVEMGAPLVCLCPALFGGEVTGAEALAQMLHERLQDIELQPTDTVLLCDHGSPVIRVANAKVAVQRALATLLQRDVLPCCMERREGEAYDFNGPLLEASLEALPSKASAKVALLFLQEGRHAGPGGDIEKIIQNAAQKRPDLSIRSTSVLAGHPALEELLLTRLDNTVPLRFFH</sequence>
<proteinExistence type="predicted"/>
<name>A0ABP0ISV8_9DINO</name>
<dbReference type="InterPro" id="IPR023395">
    <property type="entry name" value="MCP_dom_sf"/>
</dbReference>
<evidence type="ECO:0000259" key="4">
    <source>
        <dbReference type="PROSITE" id="PS50053"/>
    </source>
</evidence>
<dbReference type="PROSITE" id="PS50053">
    <property type="entry name" value="UBIQUITIN_2"/>
    <property type="match status" value="1"/>
</dbReference>
<feature type="domain" description="Ubiquitin-like" evidence="4">
    <location>
        <begin position="14"/>
        <end position="70"/>
    </location>
</feature>
<dbReference type="InterPro" id="IPR000626">
    <property type="entry name" value="Ubiquitin-like_dom"/>
</dbReference>
<dbReference type="SUPFAM" id="SSF103506">
    <property type="entry name" value="Mitochondrial carrier"/>
    <property type="match status" value="1"/>
</dbReference>
<dbReference type="Gene3D" id="3.10.20.90">
    <property type="entry name" value="Phosphatidylinositol 3-kinase Catalytic Subunit, Chain A, domain 1"/>
    <property type="match status" value="1"/>
</dbReference>
<accession>A0ABP0ISV8</accession>
<keyword evidence="3" id="KW-0472">Membrane</keyword>
<organism evidence="5 6">
    <name type="scientific">Durusdinium trenchii</name>
    <dbReference type="NCBI Taxonomy" id="1381693"/>
    <lineage>
        <taxon>Eukaryota</taxon>
        <taxon>Sar</taxon>
        <taxon>Alveolata</taxon>
        <taxon>Dinophyceae</taxon>
        <taxon>Suessiales</taxon>
        <taxon>Symbiodiniaceae</taxon>
        <taxon>Durusdinium</taxon>
    </lineage>
</organism>
<evidence type="ECO:0000256" key="3">
    <source>
        <dbReference type="ARBA" id="ARBA00023136"/>
    </source>
</evidence>
<keyword evidence="6" id="KW-1185">Reference proteome</keyword>
<evidence type="ECO:0000256" key="1">
    <source>
        <dbReference type="ARBA" id="ARBA00004370"/>
    </source>
</evidence>
<evidence type="ECO:0000313" key="5">
    <source>
        <dbReference type="EMBL" id="CAK9004734.1"/>
    </source>
</evidence>
<dbReference type="SUPFAM" id="SSF53800">
    <property type="entry name" value="Chelatase"/>
    <property type="match status" value="1"/>
</dbReference>
<dbReference type="Gene3D" id="3.40.50.1400">
    <property type="match status" value="2"/>
</dbReference>
<comment type="subcellular location">
    <subcellularLocation>
        <location evidence="1">Membrane</location>
    </subcellularLocation>
</comment>
<evidence type="ECO:0000256" key="2">
    <source>
        <dbReference type="ARBA" id="ARBA00022692"/>
    </source>
</evidence>
<comment type="caution">
    <text evidence="5">The sequence shown here is derived from an EMBL/GenBank/DDBJ whole genome shotgun (WGS) entry which is preliminary data.</text>
</comment>
<dbReference type="InterPro" id="IPR029071">
    <property type="entry name" value="Ubiquitin-like_domsf"/>
</dbReference>
<dbReference type="EMBL" id="CAXAMM010004736">
    <property type="protein sequence ID" value="CAK9004734.1"/>
    <property type="molecule type" value="Genomic_DNA"/>
</dbReference>
<reference evidence="5 6" key="1">
    <citation type="submission" date="2024-02" db="EMBL/GenBank/DDBJ databases">
        <authorList>
            <person name="Chen Y."/>
            <person name="Shah S."/>
            <person name="Dougan E. K."/>
            <person name="Thang M."/>
            <person name="Chan C."/>
        </authorList>
    </citation>
    <scope>NUCLEOTIDE SEQUENCE [LARGE SCALE GENOMIC DNA]</scope>
</reference>
<dbReference type="SUPFAM" id="SSF54236">
    <property type="entry name" value="Ubiquitin-like"/>
    <property type="match status" value="1"/>
</dbReference>
<protein>
    <recommendedName>
        <fullName evidence="4">Ubiquitin-like domain-containing protein</fullName>
    </recommendedName>
</protein>
<dbReference type="InterPro" id="IPR025197">
    <property type="entry name" value="DUF4116"/>
</dbReference>
<evidence type="ECO:0000313" key="6">
    <source>
        <dbReference type="Proteomes" id="UP001642464"/>
    </source>
</evidence>
<dbReference type="Proteomes" id="UP001642464">
    <property type="component" value="Unassembled WGS sequence"/>
</dbReference>